<feature type="compositionally biased region" description="Low complexity" evidence="1">
    <location>
        <begin position="37"/>
        <end position="78"/>
    </location>
</feature>
<keyword evidence="2" id="KW-0732">Signal</keyword>
<name>A0A8J3ZHI9_9ACTN</name>
<evidence type="ECO:0000313" key="3">
    <source>
        <dbReference type="EMBL" id="GIJ62928.1"/>
    </source>
</evidence>
<keyword evidence="4" id="KW-1185">Reference proteome</keyword>
<evidence type="ECO:0000313" key="4">
    <source>
        <dbReference type="Proteomes" id="UP000612585"/>
    </source>
</evidence>
<organism evidence="3 4">
    <name type="scientific">Virgisporangium aurantiacum</name>
    <dbReference type="NCBI Taxonomy" id="175570"/>
    <lineage>
        <taxon>Bacteria</taxon>
        <taxon>Bacillati</taxon>
        <taxon>Actinomycetota</taxon>
        <taxon>Actinomycetes</taxon>
        <taxon>Micromonosporales</taxon>
        <taxon>Micromonosporaceae</taxon>
        <taxon>Virgisporangium</taxon>
    </lineage>
</organism>
<dbReference type="AlphaFoldDB" id="A0A8J3ZHI9"/>
<comment type="caution">
    <text evidence="3">The sequence shown here is derived from an EMBL/GenBank/DDBJ whole genome shotgun (WGS) entry which is preliminary data.</text>
</comment>
<sequence length="258" mass="26951">MAFTVLAVVSSVGLTLSASNTPYAAELPAAPGPVAPAEPSSAAPVTVTPSSASPRSAQPRRTPSATPSTSAVTTPTSTGPIPPEAMLSASDLGAGVTGNEERVDDRGSLATMLSYCGRSPAAWGKRVDHLGFRQRWLRYPNEMYAVQELSRQPAQVAPKLISEARAMFGKGGPCATVPIGGNAENVGTFMIVDSAWGDESLLMRETRTVGGPPAWRILIRQGDLITEIRIAVDGFTSEQAVDLGRRAAQRMCAATPTC</sequence>
<feature type="region of interest" description="Disordered" evidence="1">
    <location>
        <begin position="31"/>
        <end position="101"/>
    </location>
</feature>
<gene>
    <name evidence="3" type="ORF">Vau01_104440</name>
</gene>
<protein>
    <recommendedName>
        <fullName evidence="5">PknH-like extracellular domain-containing protein</fullName>
    </recommendedName>
</protein>
<reference evidence="3" key="1">
    <citation type="submission" date="2021-01" db="EMBL/GenBank/DDBJ databases">
        <title>Whole genome shotgun sequence of Virgisporangium aurantiacum NBRC 16421.</title>
        <authorList>
            <person name="Komaki H."/>
            <person name="Tamura T."/>
        </authorList>
    </citation>
    <scope>NUCLEOTIDE SEQUENCE</scope>
    <source>
        <strain evidence="3">NBRC 16421</strain>
    </source>
</reference>
<accession>A0A8J3ZHI9</accession>
<feature type="chain" id="PRO_5035247887" description="PknH-like extracellular domain-containing protein" evidence="2">
    <location>
        <begin position="25"/>
        <end position="258"/>
    </location>
</feature>
<evidence type="ECO:0000256" key="2">
    <source>
        <dbReference type="SAM" id="SignalP"/>
    </source>
</evidence>
<feature type="signal peptide" evidence="2">
    <location>
        <begin position="1"/>
        <end position="24"/>
    </location>
</feature>
<evidence type="ECO:0000256" key="1">
    <source>
        <dbReference type="SAM" id="MobiDB-lite"/>
    </source>
</evidence>
<proteinExistence type="predicted"/>
<dbReference type="EMBL" id="BOPG01000084">
    <property type="protein sequence ID" value="GIJ62928.1"/>
    <property type="molecule type" value="Genomic_DNA"/>
</dbReference>
<dbReference type="Proteomes" id="UP000612585">
    <property type="component" value="Unassembled WGS sequence"/>
</dbReference>
<evidence type="ECO:0008006" key="5">
    <source>
        <dbReference type="Google" id="ProtNLM"/>
    </source>
</evidence>